<feature type="compositionally biased region" description="Low complexity" evidence="1">
    <location>
        <begin position="94"/>
        <end position="103"/>
    </location>
</feature>
<feature type="compositionally biased region" description="Basic and acidic residues" evidence="1">
    <location>
        <begin position="57"/>
        <end position="70"/>
    </location>
</feature>
<sequence>MPTFDKSHIRDANPYSGPIDPPPYQRSPSPEMPVSSPRGNSAYQEALSNFSHSRYSSTDRDSVPKYEHLDSVPSPNITIESGNMRFLIPPRQHPFTPTETTPTSSRVLHKASSRVTFDLSPRDLESPPESCRDYFYGATYEEDPSGPSANVNGPPGKS</sequence>
<protein>
    <submittedName>
        <fullName evidence="2">Uncharacterized protein</fullName>
    </submittedName>
</protein>
<feature type="compositionally biased region" description="Polar residues" evidence="1">
    <location>
        <begin position="37"/>
        <end position="56"/>
    </location>
</feature>
<name>A0A8S9A6T9_SORMA</name>
<feature type="region of interest" description="Disordered" evidence="1">
    <location>
        <begin position="1"/>
        <end position="158"/>
    </location>
</feature>
<accession>A0A8S9A6T9</accession>
<comment type="caution">
    <text evidence="2">The sequence shown here is derived from an EMBL/GenBank/DDBJ whole genome shotgun (WGS) entry which is preliminary data.</text>
</comment>
<dbReference type="VEuPathDB" id="FungiDB:SMAC_02697"/>
<dbReference type="AlphaFoldDB" id="A0A8S9A6T9"/>
<dbReference type="EMBL" id="NMPR01000004">
    <property type="protein sequence ID" value="KAA8636365.1"/>
    <property type="molecule type" value="Genomic_DNA"/>
</dbReference>
<reference evidence="2 3" key="1">
    <citation type="submission" date="2017-07" db="EMBL/GenBank/DDBJ databases">
        <title>Genome sequence of the Sordaria macrospora wild type strain R19027.</title>
        <authorList>
            <person name="Nowrousian M."/>
            <person name="Teichert I."/>
            <person name="Kueck U."/>
        </authorList>
    </citation>
    <scope>NUCLEOTIDE SEQUENCE [LARGE SCALE GENOMIC DNA]</scope>
    <source>
        <strain evidence="2 3">R19027</strain>
        <tissue evidence="2">Mycelium</tissue>
    </source>
</reference>
<feature type="compositionally biased region" description="Basic and acidic residues" evidence="1">
    <location>
        <begin position="1"/>
        <end position="11"/>
    </location>
</feature>
<evidence type="ECO:0000256" key="1">
    <source>
        <dbReference type="SAM" id="MobiDB-lite"/>
    </source>
</evidence>
<dbReference type="Proteomes" id="UP000433876">
    <property type="component" value="Unassembled WGS sequence"/>
</dbReference>
<evidence type="ECO:0000313" key="2">
    <source>
        <dbReference type="EMBL" id="KAA8636365.1"/>
    </source>
</evidence>
<organism evidence="2 3">
    <name type="scientific">Sordaria macrospora</name>
    <dbReference type="NCBI Taxonomy" id="5147"/>
    <lineage>
        <taxon>Eukaryota</taxon>
        <taxon>Fungi</taxon>
        <taxon>Dikarya</taxon>
        <taxon>Ascomycota</taxon>
        <taxon>Pezizomycotina</taxon>
        <taxon>Sordariomycetes</taxon>
        <taxon>Sordariomycetidae</taxon>
        <taxon>Sordariales</taxon>
        <taxon>Sordariaceae</taxon>
        <taxon>Sordaria</taxon>
    </lineage>
</organism>
<gene>
    <name evidence="2" type="ORF">SMACR_02697</name>
</gene>
<evidence type="ECO:0000313" key="3">
    <source>
        <dbReference type="Proteomes" id="UP000433876"/>
    </source>
</evidence>
<proteinExistence type="predicted"/>